<keyword evidence="2" id="KW-1185">Reference proteome</keyword>
<proteinExistence type="predicted"/>
<name>A0ABV4DUH7_9LACO</name>
<reference evidence="1 2" key="1">
    <citation type="submission" date="2024-03" db="EMBL/GenBank/DDBJ databases">
        <title>Mouse gut bacterial collection (mGBC) of GemPharmatech.</title>
        <authorList>
            <person name="He Y."/>
            <person name="Dong L."/>
            <person name="Wu D."/>
            <person name="Gao X."/>
            <person name="Lin Z."/>
        </authorList>
    </citation>
    <scope>NUCLEOTIDE SEQUENCE [LARGE SCALE GENOMIC DNA]</scope>
    <source>
        <strain evidence="1 2">15-30</strain>
    </source>
</reference>
<evidence type="ECO:0000313" key="2">
    <source>
        <dbReference type="Proteomes" id="UP001565236"/>
    </source>
</evidence>
<gene>
    <name evidence="1" type="ORF">AALT52_07805</name>
</gene>
<dbReference type="Proteomes" id="UP001565236">
    <property type="component" value="Unassembled WGS sequence"/>
</dbReference>
<dbReference type="EMBL" id="JBCLUF010000029">
    <property type="protein sequence ID" value="MEY8662789.1"/>
    <property type="molecule type" value="Genomic_DNA"/>
</dbReference>
<comment type="caution">
    <text evidence="1">The sequence shown here is derived from an EMBL/GenBank/DDBJ whole genome shotgun (WGS) entry which is preliminary data.</text>
</comment>
<organism evidence="1 2">
    <name type="scientific">Ligilactobacillus faecis</name>
    <dbReference type="NCBI Taxonomy" id="762833"/>
    <lineage>
        <taxon>Bacteria</taxon>
        <taxon>Bacillati</taxon>
        <taxon>Bacillota</taxon>
        <taxon>Bacilli</taxon>
        <taxon>Lactobacillales</taxon>
        <taxon>Lactobacillaceae</taxon>
        <taxon>Ligilactobacillus</taxon>
    </lineage>
</organism>
<sequence length="178" mass="20737">MTQIALHDLKDQMYTKSLFTTIKVCSRSFYPLKRQTPLRTILAHNSFAMTQLHFETNTVTLFDQNRAVLQHLKPPQIKDVQLGLFYANIALKPLHFASKRYLFSLIFTLTSGQQLHLLSDELTAFPLVITWLKENQIALIDQLELQKNYHPYRTFSFSQFLLLSQGTKYAQMITLPEN</sequence>
<protein>
    <submittedName>
        <fullName evidence="1">Uncharacterized protein</fullName>
    </submittedName>
</protein>
<evidence type="ECO:0000313" key="1">
    <source>
        <dbReference type="EMBL" id="MEY8662789.1"/>
    </source>
</evidence>
<accession>A0ABV4DUH7</accession>
<dbReference type="RefSeq" id="WP_369942608.1">
    <property type="nucleotide sequence ID" value="NZ_JBCLUF010000029.1"/>
</dbReference>